<accession>A0A9W8K648</accession>
<gene>
    <name evidence="1" type="ORF">NLJ89_g3027</name>
</gene>
<dbReference type="EMBL" id="JANKHO010000206">
    <property type="protein sequence ID" value="KAJ3513297.1"/>
    <property type="molecule type" value="Genomic_DNA"/>
</dbReference>
<evidence type="ECO:0000313" key="1">
    <source>
        <dbReference type="EMBL" id="KAJ3513297.1"/>
    </source>
</evidence>
<reference evidence="1" key="1">
    <citation type="submission" date="2022-07" db="EMBL/GenBank/DDBJ databases">
        <title>Genome Sequence of Agrocybe chaxingu.</title>
        <authorList>
            <person name="Buettner E."/>
        </authorList>
    </citation>
    <scope>NUCLEOTIDE SEQUENCE</scope>
    <source>
        <strain evidence="1">MP-N11</strain>
    </source>
</reference>
<dbReference type="OrthoDB" id="10542700at2759"/>
<evidence type="ECO:0000313" key="2">
    <source>
        <dbReference type="Proteomes" id="UP001148786"/>
    </source>
</evidence>
<comment type="caution">
    <text evidence="1">The sequence shown here is derived from an EMBL/GenBank/DDBJ whole genome shotgun (WGS) entry which is preliminary data.</text>
</comment>
<proteinExistence type="predicted"/>
<dbReference type="AlphaFoldDB" id="A0A9W8K648"/>
<sequence>MRIGVSGLYRDQEGPARAKFIICQVQFAGHAIKELTLRTYVLTLEVEDDLMINACTMAGNLFCYGYGDYLRLWDFVDDTYARWQFPKKNTKT</sequence>
<protein>
    <submittedName>
        <fullName evidence="1">Uncharacterized protein</fullName>
    </submittedName>
</protein>
<keyword evidence="2" id="KW-1185">Reference proteome</keyword>
<name>A0A9W8K648_9AGAR</name>
<dbReference type="Proteomes" id="UP001148786">
    <property type="component" value="Unassembled WGS sequence"/>
</dbReference>
<organism evidence="1 2">
    <name type="scientific">Agrocybe chaxingu</name>
    <dbReference type="NCBI Taxonomy" id="84603"/>
    <lineage>
        <taxon>Eukaryota</taxon>
        <taxon>Fungi</taxon>
        <taxon>Dikarya</taxon>
        <taxon>Basidiomycota</taxon>
        <taxon>Agaricomycotina</taxon>
        <taxon>Agaricomycetes</taxon>
        <taxon>Agaricomycetidae</taxon>
        <taxon>Agaricales</taxon>
        <taxon>Agaricineae</taxon>
        <taxon>Strophariaceae</taxon>
        <taxon>Agrocybe</taxon>
    </lineage>
</organism>